<proteinExistence type="predicted"/>
<dbReference type="PANTHER" id="PTHR43553:SF3">
    <property type="entry name" value="ABC TRANSPORTER ATP-BINDING PROTEIN MODF"/>
    <property type="match status" value="1"/>
</dbReference>
<keyword evidence="1" id="KW-0813">Transport</keyword>
<dbReference type="KEGG" id="salm:D0Y50_14755"/>
<feature type="domain" description="ABC transporter" evidence="4">
    <location>
        <begin position="268"/>
        <end position="484"/>
    </location>
</feature>
<dbReference type="GO" id="GO:0016887">
    <property type="term" value="F:ATP hydrolysis activity"/>
    <property type="evidence" value="ECO:0007669"/>
    <property type="project" value="InterPro"/>
</dbReference>
<dbReference type="Pfam" id="PF00005">
    <property type="entry name" value="ABC_tran"/>
    <property type="match status" value="2"/>
</dbReference>
<dbReference type="SMART" id="SM00382">
    <property type="entry name" value="AAA"/>
    <property type="match status" value="2"/>
</dbReference>
<dbReference type="Gene3D" id="3.40.50.300">
    <property type="entry name" value="P-loop containing nucleotide triphosphate hydrolases"/>
    <property type="match status" value="2"/>
</dbReference>
<dbReference type="InterPro" id="IPR003439">
    <property type="entry name" value="ABC_transporter-like_ATP-bd"/>
</dbReference>
<evidence type="ECO:0000256" key="3">
    <source>
        <dbReference type="ARBA" id="ARBA00022840"/>
    </source>
</evidence>
<evidence type="ECO:0000313" key="6">
    <source>
        <dbReference type="Proteomes" id="UP000262073"/>
    </source>
</evidence>
<name>A0A346NPP5_9ALTE</name>
<dbReference type="RefSeq" id="WP_117317644.1">
    <property type="nucleotide sequence ID" value="NZ_CP031769.1"/>
</dbReference>
<dbReference type="EMBL" id="CP031769">
    <property type="protein sequence ID" value="AXR07502.1"/>
    <property type="molecule type" value="Genomic_DNA"/>
</dbReference>
<dbReference type="Proteomes" id="UP000262073">
    <property type="component" value="Chromosome"/>
</dbReference>
<dbReference type="InterPro" id="IPR003593">
    <property type="entry name" value="AAA+_ATPase"/>
</dbReference>
<protein>
    <submittedName>
        <fullName evidence="5">ATP-binding cassette domain-containing protein</fullName>
    </submittedName>
</protein>
<evidence type="ECO:0000259" key="4">
    <source>
        <dbReference type="PROSITE" id="PS50893"/>
    </source>
</evidence>
<feature type="domain" description="ABC transporter" evidence="4">
    <location>
        <begin position="2"/>
        <end position="246"/>
    </location>
</feature>
<sequence>MLTLCNIDIPINKTQRFQLDNLSLKAFQPVLVAGPNGAGKSLLLALMTGQPSANVHPLYPTTTATAQGRSAGSIPVLQGDRILVSTATQQAILDAERKKACADILDIVATPTCAKAVLCEGLREPDYACELASRLGLGALMEAPFTGLSTGETKKLLLARAIAYQPKWLLLDAPFDGLDAQSVRVLTQLLSDIAAPTTVVIATNAVGALPEQSWYCVYLEQLTISWQASFSDTDTMRAALNQYETLSEATVALPDADNAGTTLPDPLVSLTDGQASYNGRVIFEHLNWSVKRQHHWQIIGPNGAGKSVLLAMITGDDSHCYTNQLTVFGYRRGSGESIWDIKKHIGVVSNQLFLQYRVSVSVLDTVLSGFFDSIGLYQQPTDSQLRIARQWLAVLGLTHLGAVSFQSLAEGDKRLTLIARAMVKQPALLILDEPCNNLDTLNRRKVLAVVQQLMQRSNSTVLYVNHQREDVLDGISQQLDMSDYRPAP</sequence>
<evidence type="ECO:0000256" key="2">
    <source>
        <dbReference type="ARBA" id="ARBA00022741"/>
    </source>
</evidence>
<organism evidence="5 6">
    <name type="scientific">Salinimonas sediminis</name>
    <dbReference type="NCBI Taxonomy" id="2303538"/>
    <lineage>
        <taxon>Bacteria</taxon>
        <taxon>Pseudomonadati</taxon>
        <taxon>Pseudomonadota</taxon>
        <taxon>Gammaproteobacteria</taxon>
        <taxon>Alteromonadales</taxon>
        <taxon>Alteromonadaceae</taxon>
        <taxon>Alteromonas/Salinimonas group</taxon>
        <taxon>Salinimonas</taxon>
    </lineage>
</organism>
<reference evidence="5 6" key="1">
    <citation type="submission" date="2018-08" db="EMBL/GenBank/DDBJ databases">
        <title>Salinimonas sediminis sp. nov., a piezophilic bacterium isolated from a deep-sea sediment sample from the New Britain Trench.</title>
        <authorList>
            <person name="Cao J."/>
        </authorList>
    </citation>
    <scope>NUCLEOTIDE SEQUENCE [LARGE SCALE GENOMIC DNA]</scope>
    <source>
        <strain evidence="5 6">N102</strain>
    </source>
</reference>
<keyword evidence="3 5" id="KW-0067">ATP-binding</keyword>
<dbReference type="InterPro" id="IPR027417">
    <property type="entry name" value="P-loop_NTPase"/>
</dbReference>
<dbReference type="InterPro" id="IPR050095">
    <property type="entry name" value="ECF_ABC_transporter_ATP-bd"/>
</dbReference>
<evidence type="ECO:0000313" key="5">
    <source>
        <dbReference type="EMBL" id="AXR07502.1"/>
    </source>
</evidence>
<dbReference type="PROSITE" id="PS50893">
    <property type="entry name" value="ABC_TRANSPORTER_2"/>
    <property type="match status" value="2"/>
</dbReference>
<dbReference type="SUPFAM" id="SSF52540">
    <property type="entry name" value="P-loop containing nucleoside triphosphate hydrolases"/>
    <property type="match status" value="2"/>
</dbReference>
<gene>
    <name evidence="5" type="ORF">D0Y50_14755</name>
</gene>
<dbReference type="GO" id="GO:0043190">
    <property type="term" value="C:ATP-binding cassette (ABC) transporter complex"/>
    <property type="evidence" value="ECO:0007669"/>
    <property type="project" value="TreeGrafter"/>
</dbReference>
<keyword evidence="6" id="KW-1185">Reference proteome</keyword>
<dbReference type="PANTHER" id="PTHR43553">
    <property type="entry name" value="HEAVY METAL TRANSPORTER"/>
    <property type="match status" value="1"/>
</dbReference>
<dbReference type="AlphaFoldDB" id="A0A346NPP5"/>
<dbReference type="GO" id="GO:0042626">
    <property type="term" value="F:ATPase-coupled transmembrane transporter activity"/>
    <property type="evidence" value="ECO:0007669"/>
    <property type="project" value="TreeGrafter"/>
</dbReference>
<accession>A0A346NPP5</accession>
<evidence type="ECO:0000256" key="1">
    <source>
        <dbReference type="ARBA" id="ARBA00022448"/>
    </source>
</evidence>
<keyword evidence="2" id="KW-0547">Nucleotide-binding</keyword>
<dbReference type="GO" id="GO:0005524">
    <property type="term" value="F:ATP binding"/>
    <property type="evidence" value="ECO:0007669"/>
    <property type="project" value="UniProtKB-KW"/>
</dbReference>
<dbReference type="OrthoDB" id="9805029at2"/>